<organism evidence="1 2">
    <name type="scientific">Caenorhabditis nigoni</name>
    <dbReference type="NCBI Taxonomy" id="1611254"/>
    <lineage>
        <taxon>Eukaryota</taxon>
        <taxon>Metazoa</taxon>
        <taxon>Ecdysozoa</taxon>
        <taxon>Nematoda</taxon>
        <taxon>Chromadorea</taxon>
        <taxon>Rhabditida</taxon>
        <taxon>Rhabditina</taxon>
        <taxon>Rhabditomorpha</taxon>
        <taxon>Rhabditoidea</taxon>
        <taxon>Rhabditidae</taxon>
        <taxon>Peloderinae</taxon>
        <taxon>Caenorhabditis</taxon>
    </lineage>
</organism>
<accession>A0A2G5T278</accession>
<gene>
    <name evidence="1" type="primary">Cnig_chr_X.g26218</name>
    <name evidence="1" type="ORF">B9Z55_026218</name>
</gene>
<evidence type="ECO:0000313" key="2">
    <source>
        <dbReference type="Proteomes" id="UP000230233"/>
    </source>
</evidence>
<reference evidence="2" key="1">
    <citation type="submission" date="2017-10" db="EMBL/GenBank/DDBJ databases">
        <title>Rapid genome shrinkage in a self-fertile nematode reveals novel sperm competition proteins.</title>
        <authorList>
            <person name="Yin D."/>
            <person name="Schwarz E.M."/>
            <person name="Thomas C.G."/>
            <person name="Felde R.L."/>
            <person name="Korf I.F."/>
            <person name="Cutter A.D."/>
            <person name="Schartner C.M."/>
            <person name="Ralston E.J."/>
            <person name="Meyer B.J."/>
            <person name="Haag E.S."/>
        </authorList>
    </citation>
    <scope>NUCLEOTIDE SEQUENCE [LARGE SCALE GENOMIC DNA]</scope>
    <source>
        <strain evidence="2">JU1422</strain>
    </source>
</reference>
<dbReference type="EMBL" id="PDUG01000006">
    <property type="protein sequence ID" value="PIC21360.1"/>
    <property type="molecule type" value="Genomic_DNA"/>
</dbReference>
<name>A0A2G5T278_9PELO</name>
<protein>
    <submittedName>
        <fullName evidence="1">Uncharacterized protein</fullName>
    </submittedName>
</protein>
<comment type="caution">
    <text evidence="1">The sequence shown here is derived from an EMBL/GenBank/DDBJ whole genome shotgun (WGS) entry which is preliminary data.</text>
</comment>
<proteinExistence type="predicted"/>
<sequence>MVHVANLLHIKGKPEKVITIISEMSAGTPPNTPDKKGSNIPYFEEKKYSLPRMLHFLEDSSSMLFPIAVPVIQDFDREAPALFPSAIHDHLENGFFI</sequence>
<dbReference type="AlphaFoldDB" id="A0A2G5T278"/>
<evidence type="ECO:0000313" key="1">
    <source>
        <dbReference type="EMBL" id="PIC21360.1"/>
    </source>
</evidence>
<keyword evidence="2" id="KW-1185">Reference proteome</keyword>
<dbReference type="OrthoDB" id="10472253at2759"/>
<dbReference type="Proteomes" id="UP000230233">
    <property type="component" value="Chromosome X"/>
</dbReference>